<accession>A0A515EK93</accession>
<keyword evidence="5" id="KW-1185">Reference proteome</keyword>
<dbReference type="PANTHER" id="PTHR35936">
    <property type="entry name" value="MEMBRANE-BOUND LYTIC MUREIN TRANSGLYCOSYLASE F"/>
    <property type="match status" value="1"/>
</dbReference>
<dbReference type="PANTHER" id="PTHR35936:SF25">
    <property type="entry name" value="ABC TRANSPORTER SUBSTRATE-BINDING PROTEIN"/>
    <property type="match status" value="1"/>
</dbReference>
<feature type="domain" description="Solute-binding protein family 3/N-terminal" evidence="3">
    <location>
        <begin position="36"/>
        <end position="242"/>
    </location>
</feature>
<evidence type="ECO:0000313" key="5">
    <source>
        <dbReference type="Proteomes" id="UP000317365"/>
    </source>
</evidence>
<dbReference type="AlphaFoldDB" id="A0A515EK93"/>
<keyword evidence="1 2" id="KW-0732">Signal</keyword>
<dbReference type="SUPFAM" id="SSF53850">
    <property type="entry name" value="Periplasmic binding protein-like II"/>
    <property type="match status" value="1"/>
</dbReference>
<evidence type="ECO:0000259" key="3">
    <source>
        <dbReference type="Pfam" id="PF00497"/>
    </source>
</evidence>
<dbReference type="Pfam" id="PF00497">
    <property type="entry name" value="SBP_bac_3"/>
    <property type="match status" value="1"/>
</dbReference>
<reference evidence="5" key="1">
    <citation type="submission" date="2019-02" db="EMBL/GenBank/DDBJ databases">
        <title>Complete genome sequence of Rhodoferax sp. Gr-4.</title>
        <authorList>
            <person name="Jin L."/>
        </authorList>
    </citation>
    <scope>NUCLEOTIDE SEQUENCE [LARGE SCALE GENOMIC DNA]</scope>
    <source>
        <strain evidence="5">Gr-4</strain>
    </source>
</reference>
<gene>
    <name evidence="4" type="ORF">EXZ61_02235</name>
</gene>
<evidence type="ECO:0000313" key="4">
    <source>
        <dbReference type="EMBL" id="QDL53081.1"/>
    </source>
</evidence>
<dbReference type="RefSeq" id="WP_142808608.1">
    <property type="nucleotide sequence ID" value="NZ_CP036282.1"/>
</dbReference>
<dbReference type="Gene3D" id="3.40.190.10">
    <property type="entry name" value="Periplasmic binding protein-like II"/>
    <property type="match status" value="2"/>
</dbReference>
<dbReference type="KEGG" id="rhg:EXZ61_02235"/>
<sequence>MRASLLAALLLVGGLAQAQVVSLVSGDDYLPYADRKLPEGGMATELVKKAFAEVKMDVKLDWQPWARGYDETKQGNFAGTFPYFKSAEREKEMIYSDIMIKLVDRVFTKAGAKKFTFADAAGFAGSSICVPIGWAQPATLAPLIKSGQIKLQSPKDISTCVKLVEADRVDFFVTEEANGKASIAAAGVAPGSVVLAAAPPVSENGLYFIASRNVPASKDLVAAFNKGLDALRKNGTYDKVVKAHSK</sequence>
<feature type="chain" id="PRO_5021834611" evidence="2">
    <location>
        <begin position="19"/>
        <end position="246"/>
    </location>
</feature>
<dbReference type="EMBL" id="CP036282">
    <property type="protein sequence ID" value="QDL53081.1"/>
    <property type="molecule type" value="Genomic_DNA"/>
</dbReference>
<evidence type="ECO:0000256" key="1">
    <source>
        <dbReference type="ARBA" id="ARBA00022729"/>
    </source>
</evidence>
<feature type="signal peptide" evidence="2">
    <location>
        <begin position="1"/>
        <end position="18"/>
    </location>
</feature>
<evidence type="ECO:0000256" key="2">
    <source>
        <dbReference type="SAM" id="SignalP"/>
    </source>
</evidence>
<dbReference type="InterPro" id="IPR001638">
    <property type="entry name" value="Solute-binding_3/MltF_N"/>
</dbReference>
<name>A0A515EK93_9BURK</name>
<proteinExistence type="predicted"/>
<protein>
    <submittedName>
        <fullName evidence="4">Transporter substrate-binding domain-containing protein</fullName>
    </submittedName>
</protein>
<dbReference type="Proteomes" id="UP000317365">
    <property type="component" value="Chromosome"/>
</dbReference>
<organism evidence="4 5">
    <name type="scientific">Rhodoferax aquaticus</name>
    <dbReference type="NCBI Taxonomy" id="2527691"/>
    <lineage>
        <taxon>Bacteria</taxon>
        <taxon>Pseudomonadati</taxon>
        <taxon>Pseudomonadota</taxon>
        <taxon>Betaproteobacteria</taxon>
        <taxon>Burkholderiales</taxon>
        <taxon>Comamonadaceae</taxon>
        <taxon>Rhodoferax</taxon>
    </lineage>
</organism>
<reference evidence="5" key="2">
    <citation type="journal article" date="2020" name="Int. J. Syst. Evol. Microbiol.">
        <title>Genomic insights into a novel species Rhodoferax aquaticus sp. nov., isolated from freshwater.</title>
        <authorList>
            <person name="Li T."/>
            <person name="Zhuo Y."/>
            <person name="Jin C.Z."/>
            <person name="Wu X."/>
            <person name="Ko S.R."/>
            <person name="Jin F.J."/>
            <person name="Ahn C.Y."/>
            <person name="Oh H.M."/>
            <person name="Lee H.G."/>
            <person name="Jin L."/>
        </authorList>
    </citation>
    <scope>NUCLEOTIDE SEQUENCE [LARGE SCALE GENOMIC DNA]</scope>
    <source>
        <strain evidence="5">Gr-4</strain>
    </source>
</reference>